<dbReference type="EMBL" id="CP035733">
    <property type="protein sequence ID" value="QGY79818.1"/>
    <property type="molecule type" value="Genomic_DNA"/>
</dbReference>
<dbReference type="KEGG" id="slaa:EUU25_03830"/>
<keyword evidence="4" id="KW-1185">Reference proteome</keyword>
<dbReference type="GO" id="GO:0008932">
    <property type="term" value="F:lytic endotransglycosylase activity"/>
    <property type="evidence" value="ECO:0007669"/>
    <property type="project" value="UniProtKB-UniRule"/>
</dbReference>
<dbReference type="Pfam" id="PF05036">
    <property type="entry name" value="SPOR"/>
    <property type="match status" value="1"/>
</dbReference>
<evidence type="ECO:0000259" key="2">
    <source>
        <dbReference type="PROSITE" id="PS51724"/>
    </source>
</evidence>
<dbReference type="EC" id="4.2.2.-" evidence="1"/>
<dbReference type="RefSeq" id="WP_158898442.1">
    <property type="nucleotide sequence ID" value="NZ_CP035733.1"/>
</dbReference>
<dbReference type="InterPro" id="IPR036908">
    <property type="entry name" value="RlpA-like_sf"/>
</dbReference>
<organism evidence="3 4">
    <name type="scientific">Sphingorhabdus lacus</name>
    <dbReference type="NCBI Taxonomy" id="392610"/>
    <lineage>
        <taxon>Bacteria</taxon>
        <taxon>Pseudomonadati</taxon>
        <taxon>Pseudomonadota</taxon>
        <taxon>Alphaproteobacteria</taxon>
        <taxon>Sphingomonadales</taxon>
        <taxon>Sphingomonadaceae</taxon>
        <taxon>Sphingorhabdus</taxon>
    </lineage>
</organism>
<accession>A0A6I6L620</accession>
<dbReference type="OrthoDB" id="9779128at2"/>
<dbReference type="Pfam" id="PF03330">
    <property type="entry name" value="DPBB_1"/>
    <property type="match status" value="1"/>
</dbReference>
<dbReference type="InterPro" id="IPR036680">
    <property type="entry name" value="SPOR-like_sf"/>
</dbReference>
<dbReference type="Gene3D" id="3.30.70.1070">
    <property type="entry name" value="Sporulation related repeat"/>
    <property type="match status" value="1"/>
</dbReference>
<dbReference type="HAMAP" id="MF_02071">
    <property type="entry name" value="RlpA"/>
    <property type="match status" value="1"/>
</dbReference>
<keyword evidence="1" id="KW-1003">Cell membrane</keyword>
<evidence type="ECO:0000313" key="3">
    <source>
        <dbReference type="EMBL" id="QGY79818.1"/>
    </source>
</evidence>
<dbReference type="GO" id="GO:0005886">
    <property type="term" value="C:plasma membrane"/>
    <property type="evidence" value="ECO:0007669"/>
    <property type="project" value="UniProtKB-SubCell"/>
</dbReference>
<dbReference type="PROSITE" id="PS51257">
    <property type="entry name" value="PROKAR_LIPOPROTEIN"/>
    <property type="match status" value="1"/>
</dbReference>
<comment type="subcellular location">
    <subcellularLocation>
        <location evidence="1">Cell membrane</location>
        <topology evidence="1">Lipid-anchor</topology>
    </subcellularLocation>
</comment>
<dbReference type="InterPro" id="IPR009009">
    <property type="entry name" value="RlpA-like_DPBB"/>
</dbReference>
<sequence>MRFATETFGAVASLALLTACGAGGGERPTSAIGSTAVAPETVVDGPAVLGAPYTESGVTYTPQDNPLYDEVGYAGIVVADRIGKSTVTGEIYSAASISAAHRTLPVPSYVEVTALDSGRTILVRVNDRGPVPKDNVVQISEGAAQQLGLTGTATTAVRVRRVNPPEQEKAVLRIGARATERIETPEQLLKVLRTKIAKPPQLAVEIAEPAKPVEVVAKPEVKAKDVKAKAPVAVKAAPVAKKAPEVAKPKPVSPVAGSYFVQVAAFSSRARADALAQKLGGIVSAQSSSGLFRVRIGPLPTKAEADQKLAAVQKNGHPTARIYRE</sequence>
<dbReference type="PANTHER" id="PTHR34183:SF1">
    <property type="entry name" value="ENDOLYTIC PEPTIDOGLYCAN TRANSGLYCOSYLASE RLPA"/>
    <property type="match status" value="1"/>
</dbReference>
<keyword evidence="1" id="KW-0961">Cell wall biogenesis/degradation</keyword>
<dbReference type="Proteomes" id="UP000428803">
    <property type="component" value="Chromosome"/>
</dbReference>
<dbReference type="AlphaFoldDB" id="A0A6I6L620"/>
<comment type="function">
    <text evidence="1">Lytic transglycosylase with a strong preference for naked glycan strands that lack stem peptides.</text>
</comment>
<keyword evidence="1" id="KW-0456">Lyase</keyword>
<dbReference type="InterPro" id="IPR034718">
    <property type="entry name" value="RlpA"/>
</dbReference>
<dbReference type="GO" id="GO:0071555">
    <property type="term" value="P:cell wall organization"/>
    <property type="evidence" value="ECO:0007669"/>
    <property type="project" value="UniProtKB-KW"/>
</dbReference>
<feature type="domain" description="SPOR" evidence="2">
    <location>
        <begin position="253"/>
        <end position="325"/>
    </location>
</feature>
<dbReference type="SUPFAM" id="SSF110997">
    <property type="entry name" value="Sporulation related repeat"/>
    <property type="match status" value="1"/>
</dbReference>
<dbReference type="CDD" id="cd22268">
    <property type="entry name" value="DPBB_RlpA-like"/>
    <property type="match status" value="1"/>
</dbReference>
<dbReference type="GO" id="GO:0009279">
    <property type="term" value="C:cell outer membrane"/>
    <property type="evidence" value="ECO:0007669"/>
    <property type="project" value="TreeGrafter"/>
</dbReference>
<keyword evidence="1" id="KW-0449">Lipoprotein</keyword>
<gene>
    <name evidence="1" type="primary">rlpA</name>
    <name evidence="3" type="ORF">EUU25_03830</name>
</gene>
<protein>
    <recommendedName>
        <fullName evidence="1">Endolytic peptidoglycan transglycosylase RlpA</fullName>
        <ecNumber evidence="1">4.2.2.-</ecNumber>
    </recommendedName>
</protein>
<comment type="similarity">
    <text evidence="1">Belongs to the RlpA family.</text>
</comment>
<reference evidence="4" key="1">
    <citation type="submission" date="2019-01" db="EMBL/GenBank/DDBJ databases">
        <title>Sphingorhabdus lacus sp.nov., isolated from an oligotrophic freshwater lake.</title>
        <authorList>
            <person name="Park M."/>
        </authorList>
    </citation>
    <scope>NUCLEOTIDE SEQUENCE [LARGE SCALE GENOMIC DNA]</scope>
    <source>
        <strain evidence="4">IMCC1753</strain>
    </source>
</reference>
<name>A0A6I6L620_9SPHN</name>
<keyword evidence="1" id="KW-0472">Membrane</keyword>
<evidence type="ECO:0000313" key="4">
    <source>
        <dbReference type="Proteomes" id="UP000428803"/>
    </source>
</evidence>
<dbReference type="GO" id="GO:0000270">
    <property type="term" value="P:peptidoglycan metabolic process"/>
    <property type="evidence" value="ECO:0007669"/>
    <property type="project" value="UniProtKB-UniRule"/>
</dbReference>
<keyword evidence="1" id="KW-0564">Palmitate</keyword>
<dbReference type="Gene3D" id="2.40.40.10">
    <property type="entry name" value="RlpA-like domain"/>
    <property type="match status" value="1"/>
</dbReference>
<dbReference type="PROSITE" id="PS51724">
    <property type="entry name" value="SPOR"/>
    <property type="match status" value="1"/>
</dbReference>
<dbReference type="GO" id="GO:0042834">
    <property type="term" value="F:peptidoglycan binding"/>
    <property type="evidence" value="ECO:0007669"/>
    <property type="project" value="InterPro"/>
</dbReference>
<evidence type="ECO:0000256" key="1">
    <source>
        <dbReference type="HAMAP-Rule" id="MF_02071"/>
    </source>
</evidence>
<proteinExistence type="inferred from homology"/>
<dbReference type="InterPro" id="IPR007730">
    <property type="entry name" value="SPOR-like_dom"/>
</dbReference>
<dbReference type="PANTHER" id="PTHR34183">
    <property type="entry name" value="ENDOLYTIC PEPTIDOGLYCAN TRANSGLYCOSYLASE RLPA"/>
    <property type="match status" value="1"/>
</dbReference>